<gene>
    <name evidence="1" type="ORF">SDC9_118618</name>
</gene>
<organism evidence="1">
    <name type="scientific">bioreactor metagenome</name>
    <dbReference type="NCBI Taxonomy" id="1076179"/>
    <lineage>
        <taxon>unclassified sequences</taxon>
        <taxon>metagenomes</taxon>
        <taxon>ecological metagenomes</taxon>
    </lineage>
</organism>
<sequence>MIRLAEKVGFIEVDRQVNQREVKGALYDGLTFLLEVPRFCRSLLPDKTWMMTDEVNPPEITMKPL</sequence>
<protein>
    <submittedName>
        <fullName evidence="1">Uncharacterized protein</fullName>
    </submittedName>
</protein>
<accession>A0A645C1L0</accession>
<evidence type="ECO:0000313" key="1">
    <source>
        <dbReference type="EMBL" id="MPM71650.1"/>
    </source>
</evidence>
<name>A0A645C1L0_9ZZZZ</name>
<dbReference type="AlphaFoldDB" id="A0A645C1L0"/>
<comment type="caution">
    <text evidence="1">The sequence shown here is derived from an EMBL/GenBank/DDBJ whole genome shotgun (WGS) entry which is preliminary data.</text>
</comment>
<dbReference type="EMBL" id="VSSQ01024247">
    <property type="protein sequence ID" value="MPM71650.1"/>
    <property type="molecule type" value="Genomic_DNA"/>
</dbReference>
<reference evidence="1" key="1">
    <citation type="submission" date="2019-08" db="EMBL/GenBank/DDBJ databases">
        <authorList>
            <person name="Kucharzyk K."/>
            <person name="Murdoch R.W."/>
            <person name="Higgins S."/>
            <person name="Loffler F."/>
        </authorList>
    </citation>
    <scope>NUCLEOTIDE SEQUENCE</scope>
</reference>
<proteinExistence type="predicted"/>